<reference evidence="2" key="1">
    <citation type="submission" date="2022-12" db="EMBL/GenBank/DDBJ databases">
        <title>Reference genome sequencing for broad-spectrum identification of bacterial and archaeal isolates by mass spectrometry.</title>
        <authorList>
            <person name="Sekiguchi Y."/>
            <person name="Tourlousse D.M."/>
        </authorList>
    </citation>
    <scope>NUCLEOTIDE SEQUENCE</scope>
    <source>
        <strain evidence="2">ASRB1</strain>
    </source>
</reference>
<keyword evidence="1" id="KW-0812">Transmembrane</keyword>
<sequence length="140" mass="15685">MDQTFWLCVLVSFVGLTVVAGIVFFGLSIFTLNVKKYWIDNPFFIRLLELWDRDGVRPQVRHFMEAYVDYLERRNEFWTTYGQVLVAVLIIIVLTILLLTKTITAEAGLPILSAISGFAIAKGVTGTRPSASGPDVEKNG</sequence>
<keyword evidence="1" id="KW-1133">Transmembrane helix</keyword>
<organism evidence="2 3">
    <name type="scientific">Desulforhabdus amnigena</name>
    <dbReference type="NCBI Taxonomy" id="40218"/>
    <lineage>
        <taxon>Bacteria</taxon>
        <taxon>Pseudomonadati</taxon>
        <taxon>Thermodesulfobacteriota</taxon>
        <taxon>Syntrophobacteria</taxon>
        <taxon>Syntrophobacterales</taxon>
        <taxon>Syntrophobacteraceae</taxon>
        <taxon>Desulforhabdus</taxon>
    </lineage>
</organism>
<keyword evidence="1" id="KW-0472">Membrane</keyword>
<evidence type="ECO:0000313" key="2">
    <source>
        <dbReference type="EMBL" id="GLI33268.1"/>
    </source>
</evidence>
<protein>
    <submittedName>
        <fullName evidence="2">Uncharacterized protein</fullName>
    </submittedName>
</protein>
<evidence type="ECO:0000313" key="3">
    <source>
        <dbReference type="Proteomes" id="UP001144372"/>
    </source>
</evidence>
<comment type="caution">
    <text evidence="2">The sequence shown here is derived from an EMBL/GenBank/DDBJ whole genome shotgun (WGS) entry which is preliminary data.</text>
</comment>
<accession>A0A9W6D0X1</accession>
<feature type="transmembrane region" description="Helical" evidence="1">
    <location>
        <begin position="7"/>
        <end position="32"/>
    </location>
</feature>
<keyword evidence="3" id="KW-1185">Reference proteome</keyword>
<proteinExistence type="predicted"/>
<dbReference type="Proteomes" id="UP001144372">
    <property type="component" value="Unassembled WGS sequence"/>
</dbReference>
<dbReference type="RefSeq" id="WP_281792284.1">
    <property type="nucleotide sequence ID" value="NZ_BSDR01000001.1"/>
</dbReference>
<dbReference type="AlphaFoldDB" id="A0A9W6D0X1"/>
<feature type="transmembrane region" description="Helical" evidence="1">
    <location>
        <begin position="80"/>
        <end position="99"/>
    </location>
</feature>
<gene>
    <name evidence="2" type="ORF">DAMNIGENAA_07010</name>
</gene>
<evidence type="ECO:0000256" key="1">
    <source>
        <dbReference type="SAM" id="Phobius"/>
    </source>
</evidence>
<name>A0A9W6D0X1_9BACT</name>
<dbReference type="EMBL" id="BSDR01000001">
    <property type="protein sequence ID" value="GLI33268.1"/>
    <property type="molecule type" value="Genomic_DNA"/>
</dbReference>